<accession>A0AAW1IX60</accession>
<reference evidence="2 3" key="1">
    <citation type="journal article" date="2024" name="BMC Genomics">
        <title>De novo assembly and annotation of Popillia japonica's genome with initial clues to its potential as an invasive pest.</title>
        <authorList>
            <person name="Cucini C."/>
            <person name="Boschi S."/>
            <person name="Funari R."/>
            <person name="Cardaioli E."/>
            <person name="Iannotti N."/>
            <person name="Marturano G."/>
            <person name="Paoli F."/>
            <person name="Bruttini M."/>
            <person name="Carapelli A."/>
            <person name="Frati F."/>
            <person name="Nardi F."/>
        </authorList>
    </citation>
    <scope>NUCLEOTIDE SEQUENCE [LARGE SCALE GENOMIC DNA]</scope>
    <source>
        <strain evidence="2">DMR45628</strain>
    </source>
</reference>
<keyword evidence="3" id="KW-1185">Reference proteome</keyword>
<evidence type="ECO:0000313" key="3">
    <source>
        <dbReference type="Proteomes" id="UP001458880"/>
    </source>
</evidence>
<evidence type="ECO:0000256" key="1">
    <source>
        <dbReference type="SAM" id="MobiDB-lite"/>
    </source>
</evidence>
<feature type="region of interest" description="Disordered" evidence="1">
    <location>
        <begin position="101"/>
        <end position="129"/>
    </location>
</feature>
<comment type="caution">
    <text evidence="2">The sequence shown here is derived from an EMBL/GenBank/DDBJ whole genome shotgun (WGS) entry which is preliminary data.</text>
</comment>
<feature type="compositionally biased region" description="Polar residues" evidence="1">
    <location>
        <begin position="118"/>
        <end position="129"/>
    </location>
</feature>
<dbReference type="AlphaFoldDB" id="A0AAW1IX60"/>
<protein>
    <submittedName>
        <fullName evidence="2">Uncharacterized protein</fullName>
    </submittedName>
</protein>
<name>A0AAW1IX60_POPJA</name>
<organism evidence="2 3">
    <name type="scientific">Popillia japonica</name>
    <name type="common">Japanese beetle</name>
    <dbReference type="NCBI Taxonomy" id="7064"/>
    <lineage>
        <taxon>Eukaryota</taxon>
        <taxon>Metazoa</taxon>
        <taxon>Ecdysozoa</taxon>
        <taxon>Arthropoda</taxon>
        <taxon>Hexapoda</taxon>
        <taxon>Insecta</taxon>
        <taxon>Pterygota</taxon>
        <taxon>Neoptera</taxon>
        <taxon>Endopterygota</taxon>
        <taxon>Coleoptera</taxon>
        <taxon>Polyphaga</taxon>
        <taxon>Scarabaeiformia</taxon>
        <taxon>Scarabaeidae</taxon>
        <taxon>Rutelinae</taxon>
        <taxon>Popillia</taxon>
    </lineage>
</organism>
<proteinExistence type="predicted"/>
<gene>
    <name evidence="2" type="ORF">QE152_g33442</name>
</gene>
<sequence length="129" mass="14774">MSAHSPGANCEEDDCEGALHSLQRYIYEVPEEDDISSADILDDEESSYYTLSQISDTAVINSHGYMYSRARKYLTQKELQELANTIWDDDEKEELVDFTDESEGEEEEIQQVNHESEPTNQLTKILNTT</sequence>
<dbReference type="EMBL" id="JASPKY010000508">
    <property type="protein sequence ID" value="KAK9694565.1"/>
    <property type="molecule type" value="Genomic_DNA"/>
</dbReference>
<evidence type="ECO:0000313" key="2">
    <source>
        <dbReference type="EMBL" id="KAK9694565.1"/>
    </source>
</evidence>
<dbReference type="Proteomes" id="UP001458880">
    <property type="component" value="Unassembled WGS sequence"/>
</dbReference>